<dbReference type="OrthoDB" id="9853837at2"/>
<organism evidence="1 2">
    <name type="scientific">Actinocrispum wychmicini</name>
    <dbReference type="NCBI Taxonomy" id="1213861"/>
    <lineage>
        <taxon>Bacteria</taxon>
        <taxon>Bacillati</taxon>
        <taxon>Actinomycetota</taxon>
        <taxon>Actinomycetes</taxon>
        <taxon>Pseudonocardiales</taxon>
        <taxon>Pseudonocardiaceae</taxon>
        <taxon>Actinocrispum</taxon>
    </lineage>
</organism>
<proteinExistence type="predicted"/>
<reference evidence="1 2" key="1">
    <citation type="submission" date="2019-03" db="EMBL/GenBank/DDBJ databases">
        <title>Genomic Encyclopedia of Type Strains, Phase IV (KMG-IV): sequencing the most valuable type-strain genomes for metagenomic binning, comparative biology and taxonomic classification.</title>
        <authorList>
            <person name="Goeker M."/>
        </authorList>
    </citation>
    <scope>NUCLEOTIDE SEQUENCE [LARGE SCALE GENOMIC DNA]</scope>
    <source>
        <strain evidence="1 2">DSM 45934</strain>
    </source>
</reference>
<gene>
    <name evidence="1" type="ORF">EV192_10967</name>
</gene>
<keyword evidence="2" id="KW-1185">Reference proteome</keyword>
<name>A0A4R2J7H3_9PSEU</name>
<protein>
    <submittedName>
        <fullName evidence="1">Uncharacterized protein</fullName>
    </submittedName>
</protein>
<dbReference type="EMBL" id="SLWS01000009">
    <property type="protein sequence ID" value="TCO54087.1"/>
    <property type="molecule type" value="Genomic_DNA"/>
</dbReference>
<evidence type="ECO:0000313" key="2">
    <source>
        <dbReference type="Proteomes" id="UP000295680"/>
    </source>
</evidence>
<accession>A0A4R2J7H3</accession>
<dbReference type="Proteomes" id="UP000295680">
    <property type="component" value="Unassembled WGS sequence"/>
</dbReference>
<dbReference type="AlphaFoldDB" id="A0A4R2J7H3"/>
<comment type="caution">
    <text evidence="1">The sequence shown here is derived from an EMBL/GenBank/DDBJ whole genome shotgun (WGS) entry which is preliminary data.</text>
</comment>
<sequence length="120" mass="13254">MKLTLEQVPTDDGDKVVVRLVLLNDTYDTVMLDRSLLIGPNPVAAHPTGLPLPISLEPPLSDNTVVLNPWCLYGRQRTFDAAGEMTFHAYLLREHTDQLRPDGPVDAALVDIVTVPLTIR</sequence>
<evidence type="ECO:0000313" key="1">
    <source>
        <dbReference type="EMBL" id="TCO54087.1"/>
    </source>
</evidence>
<dbReference type="RefSeq" id="WP_132123088.1">
    <property type="nucleotide sequence ID" value="NZ_SLWS01000009.1"/>
</dbReference>